<dbReference type="Pfam" id="PF03886">
    <property type="entry name" value="ABC_trans_aux"/>
    <property type="match status" value="1"/>
</dbReference>
<dbReference type="Proteomes" id="UP000199227">
    <property type="component" value="Unassembled WGS sequence"/>
</dbReference>
<evidence type="ECO:0000313" key="2">
    <source>
        <dbReference type="EMBL" id="SFP26411.1"/>
    </source>
</evidence>
<dbReference type="STRING" id="223786.SAMN05216234_11263"/>
<dbReference type="SUPFAM" id="SSF159594">
    <property type="entry name" value="XCC0632-like"/>
    <property type="match status" value="1"/>
</dbReference>
<dbReference type="EMBL" id="FOXB01000012">
    <property type="protein sequence ID" value="SFP26411.1"/>
    <property type="molecule type" value="Genomic_DNA"/>
</dbReference>
<dbReference type="Gene3D" id="3.40.50.10610">
    <property type="entry name" value="ABC-type transport auxiliary lipoprotein component"/>
    <property type="match status" value="1"/>
</dbReference>
<dbReference type="RefSeq" id="WP_092912037.1">
    <property type="nucleotide sequence ID" value="NZ_FOXB01000012.1"/>
</dbReference>
<evidence type="ECO:0000259" key="1">
    <source>
        <dbReference type="Pfam" id="PF03886"/>
    </source>
</evidence>
<gene>
    <name evidence="2" type="ORF">SAMN05216234_11263</name>
</gene>
<dbReference type="InterPro" id="IPR005586">
    <property type="entry name" value="ABC_trans_aux"/>
</dbReference>
<organism evidence="2 3">
    <name type="scientific">Hydrogenimonas thermophila</name>
    <dbReference type="NCBI Taxonomy" id="223786"/>
    <lineage>
        <taxon>Bacteria</taxon>
        <taxon>Pseudomonadati</taxon>
        <taxon>Campylobacterota</taxon>
        <taxon>Epsilonproteobacteria</taxon>
        <taxon>Campylobacterales</taxon>
        <taxon>Hydrogenimonadaceae</taxon>
        <taxon>Hydrogenimonas</taxon>
    </lineage>
</organism>
<feature type="domain" description="ABC-type transport auxiliary lipoprotein component" evidence="1">
    <location>
        <begin position="43"/>
        <end position="191"/>
    </location>
</feature>
<protein>
    <submittedName>
        <fullName evidence="2">ABC-type uncharacterized transport system, auxiliary component</fullName>
    </submittedName>
</protein>
<reference evidence="2 3" key="1">
    <citation type="submission" date="2016-10" db="EMBL/GenBank/DDBJ databases">
        <authorList>
            <person name="de Groot N.N."/>
        </authorList>
    </citation>
    <scope>NUCLEOTIDE SEQUENCE [LARGE SCALE GENOMIC DNA]</scope>
    <source>
        <strain evidence="2 3">EP1-55-1</strain>
    </source>
</reference>
<accession>A0A1I5NYT2</accession>
<name>A0A1I5NYT2_9BACT</name>
<proteinExistence type="predicted"/>
<evidence type="ECO:0000313" key="3">
    <source>
        <dbReference type="Proteomes" id="UP000199227"/>
    </source>
</evidence>
<sequence>MKIVFLIIVFLLSIGGCAVKKVPPTQSYIIDPHTPKIEKSIKKPKFHTIKVTIANIGRLSQTHNIYYRNKNFILQPYAYGKWYDSLGNMIKAKLIEALQQTNIASNVIGSSANIKSEMILEISILDFVQDFSKGEPSTVHISWLATLIQIKDDQVVKSKHFKTTIKSTSENAKGGVVAFNQGTNIIVNEIAKWLLD</sequence>
<keyword evidence="3" id="KW-1185">Reference proteome</keyword>
<dbReference type="AlphaFoldDB" id="A0A1I5NYT2"/>
<dbReference type="PROSITE" id="PS51257">
    <property type="entry name" value="PROKAR_LIPOPROTEIN"/>
    <property type="match status" value="1"/>
</dbReference>